<organism evidence="21">
    <name type="scientific">Ascobulla fragilis</name>
    <name type="common">Sea snail</name>
    <name type="synonym">Cylindrobulla fragilis</name>
    <dbReference type="NCBI Taxonomy" id="195875"/>
    <lineage>
        <taxon>Eukaryota</taxon>
        <taxon>Metazoa</taxon>
        <taxon>Spiralia</taxon>
        <taxon>Lophotrochozoa</taxon>
        <taxon>Mollusca</taxon>
        <taxon>Gastropoda</taxon>
        <taxon>Heterobranchia</taxon>
        <taxon>Euthyneura</taxon>
        <taxon>Panpulmonata</taxon>
        <taxon>Sacoglossa</taxon>
        <taxon>Oxynooidea</taxon>
        <taxon>Volvatellidae</taxon>
        <taxon>Ascobulla</taxon>
    </lineage>
</organism>
<evidence type="ECO:0000256" key="18">
    <source>
        <dbReference type="SAM" id="Phobius"/>
    </source>
</evidence>
<comment type="similarity">
    <text evidence="2">Belongs to the complex I subunit 2 family.</text>
</comment>
<feature type="transmembrane region" description="Helical" evidence="18">
    <location>
        <begin position="86"/>
        <end position="103"/>
    </location>
</feature>
<feature type="transmembrane region" description="Helical" evidence="18">
    <location>
        <begin position="294"/>
        <end position="312"/>
    </location>
</feature>
<evidence type="ECO:0000256" key="12">
    <source>
        <dbReference type="ARBA" id="ARBA00023027"/>
    </source>
</evidence>
<evidence type="ECO:0000259" key="20">
    <source>
        <dbReference type="Pfam" id="PF00361"/>
    </source>
</evidence>
<accession>B3DFC6</accession>
<dbReference type="InterPro" id="IPR001750">
    <property type="entry name" value="ND/Mrp_TM"/>
</dbReference>
<geneLocation type="mitochondrion" evidence="21"/>
<dbReference type="Pfam" id="PF00361">
    <property type="entry name" value="Proton_antipo_M"/>
    <property type="match status" value="1"/>
</dbReference>
<evidence type="ECO:0000256" key="7">
    <source>
        <dbReference type="ARBA" id="ARBA00022692"/>
    </source>
</evidence>
<reference evidence="21" key="3">
    <citation type="journal article" date="2004" name="Mol. Phylogenet. Evol.">
        <title>Phylogenetic relationships among Opisthobranchia (Mollusca: Gastropoda) based on mitochondrial cox 1, trnV, and rrnL genes.</title>
        <authorList>
            <person name="Grande C."/>
            <person name="Templado J."/>
            <person name="Cervera J.L."/>
            <person name="Zardoya R."/>
        </authorList>
    </citation>
    <scope>NUCLEOTIDE SEQUENCE</scope>
</reference>
<sequence>MVSSANVLFVLLMILGPLVSVSSSNWIVCWAGMELSFLGLIPLFFVGNKFISFNKESALKYFCIQAVGSALLLIAGLGFFDMYNGGFMTGGLLILSLCIKLGVFPGHFWVPPVVSGLETMSCFLVLSIQKIPPLGLLVKTLSLMPSGSQEFCLLLGGVSAVVGSLIGNNQTQVLPMIGASSITHTSWLMLGSVSGSLWVYFSLYCFVLGMTLMYLRWGWEMASCLSLLSLSGLPPFLMFSGKWSVIKAGIDSSISLFFLGLFLLGALFSLIFYLKFSYSFYLSLKNRAKLMGSMEILSFVLINFLGAFLVVIL</sequence>
<proteinExistence type="inferred from homology"/>
<evidence type="ECO:0000256" key="10">
    <source>
        <dbReference type="ARBA" id="ARBA00022982"/>
    </source>
</evidence>
<feature type="chain" id="PRO_5002787156" description="NADH-ubiquinone oxidoreductase chain 2" evidence="19">
    <location>
        <begin position="24"/>
        <end position="313"/>
    </location>
</feature>
<dbReference type="PANTHER" id="PTHR46552:SF1">
    <property type="entry name" value="NADH-UBIQUINONE OXIDOREDUCTASE CHAIN 2"/>
    <property type="match status" value="1"/>
</dbReference>
<keyword evidence="14 21" id="KW-0496">Mitochondrion</keyword>
<evidence type="ECO:0000256" key="9">
    <source>
        <dbReference type="ARBA" id="ARBA00022967"/>
    </source>
</evidence>
<reference evidence="21" key="2">
    <citation type="journal article" date="2004" name="Mol. Biol. Evol.">
        <title>Molecular phylogeny of euthyneura (mollusca: gastropoda).</title>
        <authorList>
            <person name="Grande C."/>
            <person name="Templado J."/>
            <person name="Cervera J.L."/>
            <person name="Zardoya R."/>
        </authorList>
    </citation>
    <scope>NUCLEOTIDE SEQUENCE</scope>
</reference>
<keyword evidence="15 18" id="KW-0472">Membrane</keyword>
<keyword evidence="12" id="KW-0520">NAD</keyword>
<dbReference type="GO" id="GO:0005743">
    <property type="term" value="C:mitochondrial inner membrane"/>
    <property type="evidence" value="ECO:0007669"/>
    <property type="project" value="UniProtKB-SubCell"/>
</dbReference>
<evidence type="ECO:0000256" key="6">
    <source>
        <dbReference type="ARBA" id="ARBA00022660"/>
    </source>
</evidence>
<dbReference type="PANTHER" id="PTHR46552">
    <property type="entry name" value="NADH-UBIQUINONE OXIDOREDUCTASE CHAIN 2"/>
    <property type="match status" value="1"/>
</dbReference>
<evidence type="ECO:0000256" key="1">
    <source>
        <dbReference type="ARBA" id="ARBA00004448"/>
    </source>
</evidence>
<evidence type="ECO:0000256" key="19">
    <source>
        <dbReference type="SAM" id="SignalP"/>
    </source>
</evidence>
<keyword evidence="8" id="KW-0999">Mitochondrion inner membrane</keyword>
<evidence type="ECO:0000256" key="4">
    <source>
        <dbReference type="ARBA" id="ARBA00021008"/>
    </source>
</evidence>
<keyword evidence="11 18" id="KW-1133">Transmembrane helix</keyword>
<feature type="transmembrane region" description="Helical" evidence="18">
    <location>
        <begin position="197"/>
        <end position="215"/>
    </location>
</feature>
<evidence type="ECO:0000256" key="2">
    <source>
        <dbReference type="ARBA" id="ARBA00007012"/>
    </source>
</evidence>
<evidence type="ECO:0000256" key="13">
    <source>
        <dbReference type="ARBA" id="ARBA00023075"/>
    </source>
</evidence>
<feature type="domain" description="NADH:quinone oxidoreductase/Mrp antiporter transmembrane" evidence="20">
    <location>
        <begin position="23"/>
        <end position="207"/>
    </location>
</feature>
<evidence type="ECO:0000256" key="5">
    <source>
        <dbReference type="ARBA" id="ARBA00022448"/>
    </source>
</evidence>
<keyword evidence="10" id="KW-0249">Electron transport</keyword>
<evidence type="ECO:0000256" key="11">
    <source>
        <dbReference type="ARBA" id="ARBA00022989"/>
    </source>
</evidence>
<name>B3DFC6_ASCFR</name>
<keyword evidence="5" id="KW-0813">Transport</keyword>
<evidence type="ECO:0000256" key="3">
    <source>
        <dbReference type="ARBA" id="ARBA00012944"/>
    </source>
</evidence>
<evidence type="ECO:0000313" key="21">
    <source>
        <dbReference type="EMBL" id="ACE62813.1"/>
    </source>
</evidence>
<keyword evidence="19" id="KW-0732">Signal</keyword>
<dbReference type="EMBL" id="AY345022">
    <property type="protein sequence ID" value="ACE62813.1"/>
    <property type="molecule type" value="Genomic_DNA"/>
</dbReference>
<evidence type="ECO:0000256" key="14">
    <source>
        <dbReference type="ARBA" id="ARBA00023128"/>
    </source>
</evidence>
<dbReference type="GO" id="GO:0008137">
    <property type="term" value="F:NADH dehydrogenase (ubiquinone) activity"/>
    <property type="evidence" value="ECO:0007669"/>
    <property type="project" value="UniProtKB-EC"/>
</dbReference>
<protein>
    <recommendedName>
        <fullName evidence="4">NADH-ubiquinone oxidoreductase chain 2</fullName>
        <ecNumber evidence="3">7.1.1.2</ecNumber>
    </recommendedName>
    <alternativeName>
        <fullName evidence="16">NADH dehydrogenase subunit 2</fullName>
    </alternativeName>
</protein>
<keyword evidence="6" id="KW-0679">Respiratory chain</keyword>
<feature type="transmembrane region" description="Helical" evidence="18">
    <location>
        <begin position="253"/>
        <end position="274"/>
    </location>
</feature>
<feature type="transmembrane region" description="Helical" evidence="18">
    <location>
        <begin position="59"/>
        <end position="80"/>
    </location>
</feature>
<reference evidence="21" key="4">
    <citation type="journal article" date="2008" name="BMC Evol. Biol.">
        <title>Evolution of gastropod mitochondrial genome arrangements.</title>
        <authorList>
            <person name="Grande C."/>
            <person name="Templado J."/>
            <person name="Zardoya R."/>
        </authorList>
    </citation>
    <scope>NUCLEOTIDE SEQUENCE</scope>
</reference>
<dbReference type="AlphaFoldDB" id="B3DFC6"/>
<evidence type="ECO:0000256" key="16">
    <source>
        <dbReference type="ARBA" id="ARBA00031028"/>
    </source>
</evidence>
<evidence type="ECO:0000256" key="17">
    <source>
        <dbReference type="ARBA" id="ARBA00049551"/>
    </source>
</evidence>
<reference evidence="21" key="1">
    <citation type="journal article" date="2002" name="Mol. Biol. Evol.">
        <title>The complete mitochondrial genome of the nudibranch Roboastra europaea (Mollusca: Gastropoda) supports the monophyly of opisthobranchs.</title>
        <authorList>
            <person name="Grande C."/>
            <person name="Templado J."/>
            <person name="Cervera J.L."/>
            <person name="Zardoya R."/>
        </authorList>
    </citation>
    <scope>NUCLEOTIDE SEQUENCE</scope>
</reference>
<dbReference type="EC" id="7.1.1.2" evidence="3"/>
<keyword evidence="7 18" id="KW-0812">Transmembrane</keyword>
<evidence type="ECO:0000256" key="8">
    <source>
        <dbReference type="ARBA" id="ARBA00022792"/>
    </source>
</evidence>
<feature type="signal peptide" evidence="19">
    <location>
        <begin position="1"/>
        <end position="23"/>
    </location>
</feature>
<gene>
    <name evidence="21" type="primary">nad2</name>
</gene>
<feature type="transmembrane region" description="Helical" evidence="18">
    <location>
        <begin position="222"/>
        <end position="241"/>
    </location>
</feature>
<evidence type="ECO:0000256" key="15">
    <source>
        <dbReference type="ARBA" id="ARBA00023136"/>
    </source>
</evidence>
<comment type="catalytic activity">
    <reaction evidence="17">
        <text>a ubiquinone + NADH + 5 H(+)(in) = a ubiquinol + NAD(+) + 4 H(+)(out)</text>
        <dbReference type="Rhea" id="RHEA:29091"/>
        <dbReference type="Rhea" id="RHEA-COMP:9565"/>
        <dbReference type="Rhea" id="RHEA-COMP:9566"/>
        <dbReference type="ChEBI" id="CHEBI:15378"/>
        <dbReference type="ChEBI" id="CHEBI:16389"/>
        <dbReference type="ChEBI" id="CHEBI:17976"/>
        <dbReference type="ChEBI" id="CHEBI:57540"/>
        <dbReference type="ChEBI" id="CHEBI:57945"/>
        <dbReference type="EC" id="7.1.1.2"/>
    </reaction>
</comment>
<comment type="subcellular location">
    <subcellularLocation>
        <location evidence="1">Mitochondrion inner membrane</location>
        <topology evidence="1">Multi-pass membrane protein</topology>
    </subcellularLocation>
</comment>
<dbReference type="GO" id="GO:0006120">
    <property type="term" value="P:mitochondrial electron transport, NADH to ubiquinone"/>
    <property type="evidence" value="ECO:0007669"/>
    <property type="project" value="TreeGrafter"/>
</dbReference>
<keyword evidence="13" id="KW-0830">Ubiquinone</keyword>
<keyword evidence="9" id="KW-1278">Translocase</keyword>
<dbReference type="InterPro" id="IPR050175">
    <property type="entry name" value="Complex_I_Subunit_2"/>
</dbReference>